<organism evidence="2 4">
    <name type="scientific">Cucumis melo var. makuwa</name>
    <name type="common">Oriental melon</name>
    <dbReference type="NCBI Taxonomy" id="1194695"/>
    <lineage>
        <taxon>Eukaryota</taxon>
        <taxon>Viridiplantae</taxon>
        <taxon>Streptophyta</taxon>
        <taxon>Embryophyta</taxon>
        <taxon>Tracheophyta</taxon>
        <taxon>Spermatophyta</taxon>
        <taxon>Magnoliopsida</taxon>
        <taxon>eudicotyledons</taxon>
        <taxon>Gunneridae</taxon>
        <taxon>Pentapetalae</taxon>
        <taxon>rosids</taxon>
        <taxon>fabids</taxon>
        <taxon>Cucurbitales</taxon>
        <taxon>Cucurbitaceae</taxon>
        <taxon>Benincaseae</taxon>
        <taxon>Cucumis</taxon>
    </lineage>
</organism>
<dbReference type="InterPro" id="IPR005162">
    <property type="entry name" value="Retrotrans_gag_dom"/>
</dbReference>
<evidence type="ECO:0000313" key="2">
    <source>
        <dbReference type="EMBL" id="KAA0033045.1"/>
    </source>
</evidence>
<gene>
    <name evidence="3" type="ORF">E5676_scaffold121G00660</name>
    <name evidence="2" type="ORF">E6C27_scaffold269G001510</name>
</gene>
<feature type="domain" description="Retrotransposon gag" evidence="1">
    <location>
        <begin position="135"/>
        <end position="198"/>
    </location>
</feature>
<evidence type="ECO:0000313" key="5">
    <source>
        <dbReference type="Proteomes" id="UP000321947"/>
    </source>
</evidence>
<dbReference type="PANTHER" id="PTHR33437:SF2">
    <property type="entry name" value="OS06G0361200 PROTEIN"/>
    <property type="match status" value="1"/>
</dbReference>
<reference evidence="4 5" key="1">
    <citation type="submission" date="2019-08" db="EMBL/GenBank/DDBJ databases">
        <title>Draft genome sequences of two oriental melons (Cucumis melo L. var makuwa).</title>
        <authorList>
            <person name="Kwon S.-Y."/>
        </authorList>
    </citation>
    <scope>NUCLEOTIDE SEQUENCE [LARGE SCALE GENOMIC DNA]</scope>
    <source>
        <strain evidence="5">cv. Chang Bougi</strain>
        <strain evidence="4">cv. SW 3</strain>
        <tissue evidence="2">Leaf</tissue>
    </source>
</reference>
<evidence type="ECO:0000313" key="3">
    <source>
        <dbReference type="EMBL" id="TYK03460.1"/>
    </source>
</evidence>
<evidence type="ECO:0000259" key="1">
    <source>
        <dbReference type="Pfam" id="PF03732"/>
    </source>
</evidence>
<comment type="caution">
    <text evidence="2">The sequence shown here is derived from an EMBL/GenBank/DDBJ whole genome shotgun (WGS) entry which is preliminary data.</text>
</comment>
<dbReference type="Proteomes" id="UP000321947">
    <property type="component" value="Unassembled WGS sequence"/>
</dbReference>
<dbReference type="AlphaFoldDB" id="A0A5A7SV61"/>
<dbReference type="EMBL" id="SSTE01020983">
    <property type="protein sequence ID" value="KAA0033045.1"/>
    <property type="molecule type" value="Genomic_DNA"/>
</dbReference>
<dbReference type="Pfam" id="PF03732">
    <property type="entry name" value="Retrotrans_gag"/>
    <property type="match status" value="1"/>
</dbReference>
<protein>
    <submittedName>
        <fullName evidence="2">Retrotransposon gag protein</fullName>
    </submittedName>
</protein>
<dbReference type="EMBL" id="SSTD01014931">
    <property type="protein sequence ID" value="TYK03460.1"/>
    <property type="molecule type" value="Genomic_DNA"/>
</dbReference>
<accession>A0A5A7SV61</accession>
<dbReference type="PANTHER" id="PTHR33437">
    <property type="entry name" value="OS06G0361200 PROTEIN"/>
    <property type="match status" value="1"/>
</dbReference>
<dbReference type="OrthoDB" id="1740536at2759"/>
<dbReference type="Proteomes" id="UP000321393">
    <property type="component" value="Unassembled WGS sequence"/>
</dbReference>
<sequence>MALKKIASKSYIANDAYTGPVTYSRYKKIIQEQDQGSVIAHSVLKQLVKSPKVGIVIKENSLYDNPDSASIWRTATNFFMYSKPYTKRIDNLRMSLGYQPSKFQQFDGKGNPKQHIAYFIETCKNAGSKGDQLVRMFVQSLKENAFEWYTDLELEVIDSWEQLKKEFLNRFYSIRRTVSVMELTYIRQQKGELVIDYIN</sequence>
<evidence type="ECO:0000313" key="4">
    <source>
        <dbReference type="Proteomes" id="UP000321393"/>
    </source>
</evidence>
<name>A0A5A7SV61_CUCMM</name>
<proteinExistence type="predicted"/>